<name>X1GPM2_9ZZZZ</name>
<protein>
    <submittedName>
        <fullName evidence="1">Uncharacterized protein</fullName>
    </submittedName>
</protein>
<proteinExistence type="predicted"/>
<sequence length="42" mass="5063">VRKIRRAIRESYLKGKAYHRAEVEKDPDLLAYVLKKDYLEDI</sequence>
<evidence type="ECO:0000313" key="1">
    <source>
        <dbReference type="EMBL" id="GAH43544.1"/>
    </source>
</evidence>
<accession>X1GPM2</accession>
<reference evidence="1" key="1">
    <citation type="journal article" date="2014" name="Front. Microbiol.">
        <title>High frequency of phylogenetically diverse reductive dehalogenase-homologous genes in deep subseafloor sedimentary metagenomes.</title>
        <authorList>
            <person name="Kawai M."/>
            <person name="Futagami T."/>
            <person name="Toyoda A."/>
            <person name="Takaki Y."/>
            <person name="Nishi S."/>
            <person name="Hori S."/>
            <person name="Arai W."/>
            <person name="Tsubouchi T."/>
            <person name="Morono Y."/>
            <person name="Uchiyama I."/>
            <person name="Ito T."/>
            <person name="Fujiyama A."/>
            <person name="Inagaki F."/>
            <person name="Takami H."/>
        </authorList>
    </citation>
    <scope>NUCLEOTIDE SEQUENCE</scope>
    <source>
        <strain evidence="1">Expedition CK06-06</strain>
    </source>
</reference>
<dbReference type="EMBL" id="BARU01005953">
    <property type="protein sequence ID" value="GAH43544.1"/>
    <property type="molecule type" value="Genomic_DNA"/>
</dbReference>
<dbReference type="AlphaFoldDB" id="X1GPM2"/>
<organism evidence="1">
    <name type="scientific">marine sediment metagenome</name>
    <dbReference type="NCBI Taxonomy" id="412755"/>
    <lineage>
        <taxon>unclassified sequences</taxon>
        <taxon>metagenomes</taxon>
        <taxon>ecological metagenomes</taxon>
    </lineage>
</organism>
<comment type="caution">
    <text evidence="1">The sequence shown here is derived from an EMBL/GenBank/DDBJ whole genome shotgun (WGS) entry which is preliminary data.</text>
</comment>
<feature type="non-terminal residue" evidence="1">
    <location>
        <position position="1"/>
    </location>
</feature>
<gene>
    <name evidence="1" type="ORF">S03H2_11684</name>
</gene>